<accession>A0A397ULP5</accession>
<reference evidence="1 2" key="1">
    <citation type="submission" date="2018-06" db="EMBL/GenBank/DDBJ databases">
        <title>Comparative genomics reveals the genomic features of Rhizophagus irregularis, R. cerebriforme, R. diaphanum and Gigaspora rosea, and their symbiotic lifestyle signature.</title>
        <authorList>
            <person name="Morin E."/>
            <person name="San Clemente H."/>
            <person name="Chen E.C.H."/>
            <person name="De La Providencia I."/>
            <person name="Hainaut M."/>
            <person name="Kuo A."/>
            <person name="Kohler A."/>
            <person name="Murat C."/>
            <person name="Tang N."/>
            <person name="Roy S."/>
            <person name="Loubradou J."/>
            <person name="Henrissat B."/>
            <person name="Grigoriev I.V."/>
            <person name="Corradi N."/>
            <person name="Roux C."/>
            <person name="Martin F.M."/>
        </authorList>
    </citation>
    <scope>NUCLEOTIDE SEQUENCE [LARGE SCALE GENOMIC DNA]</scope>
    <source>
        <strain evidence="1 2">DAOM 194757</strain>
    </source>
</reference>
<dbReference type="STRING" id="44941.A0A397ULP5"/>
<dbReference type="AlphaFoldDB" id="A0A397ULP5"/>
<proteinExistence type="predicted"/>
<dbReference type="EMBL" id="QKWP01001528">
    <property type="protein sequence ID" value="RIB08293.1"/>
    <property type="molecule type" value="Genomic_DNA"/>
</dbReference>
<gene>
    <name evidence="1" type="ORF">C2G38_2252115</name>
</gene>
<evidence type="ECO:0000313" key="1">
    <source>
        <dbReference type="EMBL" id="RIB08293.1"/>
    </source>
</evidence>
<sequence>MHINEVTQELSISEFFELTFRPAPVELYLTSFVTKELTNELFFSIIKPSLGRLNTTGIFRNLFLYIFDTISRTVSLTRLVNCIQEFTKKYGDYDPSNVFQRLGDCTGRDFLNAFLDKIPEKSLHKILPMIVASNMPITIFLPNDTIHSDKGLRILTGLYNVMTARKYHLFLSVNSLNHDLGVPFSKQLYKNFSNHREDFSSICNPGSIDISFHDASENHSCPLLATAEVYFDQINSSTFLWFYQLLKVSQYAFYTVTHVSYNDFYDIEPVIVKTRMDDILFNKFINDDISYDDVINSKRSPTFEKIKKDSSQKLRDTPELYLQPTFFKSFADIFQAFHCSNMIEMLKDKTQLKTFEDHKDYRTENEINSEIVKFQDQQKNLVYQIPALSHFAQIIRQNSICEMHEFVQQVDTYFKTHLHDLAQKDHVGIHREEIKQKIEDRDIRIYDFWREELENGYRTWICESVSIQILEGIPLRISGFNSGKPALLNYLFQCGFSTSAGRCGKELDVLIIDSEGMGLTRDISDILEVSSYHLDALSQRDSKPRINFVLRDMKDARSAQGPAFRDIRYISQVVEEKLNAQGDIIFEILESYVETKWIFDRNPTRIAYEKSFGSYDVSKCCQYVASPSSFMRLLFEDD</sequence>
<dbReference type="Proteomes" id="UP000266673">
    <property type="component" value="Unassembled WGS sequence"/>
</dbReference>
<organism evidence="1 2">
    <name type="scientific">Gigaspora rosea</name>
    <dbReference type="NCBI Taxonomy" id="44941"/>
    <lineage>
        <taxon>Eukaryota</taxon>
        <taxon>Fungi</taxon>
        <taxon>Fungi incertae sedis</taxon>
        <taxon>Mucoromycota</taxon>
        <taxon>Glomeromycotina</taxon>
        <taxon>Glomeromycetes</taxon>
        <taxon>Diversisporales</taxon>
        <taxon>Gigasporaceae</taxon>
        <taxon>Gigaspora</taxon>
    </lineage>
</organism>
<dbReference type="OrthoDB" id="1597724at2759"/>
<protein>
    <submittedName>
        <fullName evidence="1">Uncharacterized protein</fullName>
    </submittedName>
</protein>
<keyword evidence="2" id="KW-1185">Reference proteome</keyword>
<name>A0A397ULP5_9GLOM</name>
<comment type="caution">
    <text evidence="1">The sequence shown here is derived from an EMBL/GenBank/DDBJ whole genome shotgun (WGS) entry which is preliminary data.</text>
</comment>
<evidence type="ECO:0000313" key="2">
    <source>
        <dbReference type="Proteomes" id="UP000266673"/>
    </source>
</evidence>